<dbReference type="KEGG" id="smax:FJR03_04405"/>
<protein>
    <submittedName>
        <fullName evidence="2">Rhodanese-like domain-containing protein</fullName>
    </submittedName>
</protein>
<accession>A0A7M1AUD1</accession>
<evidence type="ECO:0000313" key="3">
    <source>
        <dbReference type="Proteomes" id="UP000593910"/>
    </source>
</evidence>
<dbReference type="EMBL" id="CP041165">
    <property type="protein sequence ID" value="QOP41025.1"/>
    <property type="molecule type" value="Genomic_DNA"/>
</dbReference>
<dbReference type="PROSITE" id="PS50206">
    <property type="entry name" value="RHODANESE_3"/>
    <property type="match status" value="1"/>
</dbReference>
<name>A0A7M1AUD1_9BACT</name>
<dbReference type="Pfam" id="PF00581">
    <property type="entry name" value="Rhodanese"/>
    <property type="match status" value="1"/>
</dbReference>
<dbReference type="Gene3D" id="3.40.250.10">
    <property type="entry name" value="Rhodanese-like domain"/>
    <property type="match status" value="1"/>
</dbReference>
<gene>
    <name evidence="2" type="ORF">FJR03_04405</name>
</gene>
<dbReference type="Proteomes" id="UP000593910">
    <property type="component" value="Chromosome"/>
</dbReference>
<dbReference type="InterPro" id="IPR001763">
    <property type="entry name" value="Rhodanese-like_dom"/>
</dbReference>
<keyword evidence="3" id="KW-1185">Reference proteome</keyword>
<organism evidence="2 3">
    <name type="scientific">Sulfurimonas marina</name>
    <dbReference type="NCBI Taxonomy" id="2590551"/>
    <lineage>
        <taxon>Bacteria</taxon>
        <taxon>Pseudomonadati</taxon>
        <taxon>Campylobacterota</taxon>
        <taxon>Epsilonproteobacteria</taxon>
        <taxon>Campylobacterales</taxon>
        <taxon>Sulfurimonadaceae</taxon>
        <taxon>Sulfurimonas</taxon>
    </lineage>
</organism>
<dbReference type="AlphaFoldDB" id="A0A7M1AUD1"/>
<reference evidence="2 3" key="1">
    <citation type="submission" date="2019-06" db="EMBL/GenBank/DDBJ databases">
        <title>Sulfurimonas gotlandica sp. nov., a chemoautotrophic and psychrotolerant epsilonproteobacterium isolated from a pelagic redoxcline, and an emended description of the genus Sulfurimonas.</title>
        <authorList>
            <person name="Wang S."/>
            <person name="Jiang L."/>
            <person name="Shao Z."/>
        </authorList>
    </citation>
    <scope>NUCLEOTIDE SEQUENCE [LARGE SCALE GENOMIC DNA]</scope>
    <source>
        <strain evidence="2 3">B2</strain>
    </source>
</reference>
<dbReference type="CDD" id="cd00158">
    <property type="entry name" value="RHOD"/>
    <property type="match status" value="1"/>
</dbReference>
<evidence type="ECO:0000313" key="2">
    <source>
        <dbReference type="EMBL" id="QOP41025.1"/>
    </source>
</evidence>
<dbReference type="InterPro" id="IPR036873">
    <property type="entry name" value="Rhodanese-like_dom_sf"/>
</dbReference>
<proteinExistence type="predicted"/>
<evidence type="ECO:0000259" key="1">
    <source>
        <dbReference type="PROSITE" id="PS50206"/>
    </source>
</evidence>
<sequence>MLNFGPFKSLSTKEFQQKREEGFAVIDIRRADEWEDFGVIEGSHKITFYDESGKFDIEQFLEQFTKVVADKEQPFILVCAHATRTKIVCEIMGLKLGYTNVYELDGGINWGWIDKGLETIKS</sequence>
<feature type="domain" description="Rhodanese" evidence="1">
    <location>
        <begin position="19"/>
        <end position="121"/>
    </location>
</feature>
<dbReference type="RefSeq" id="WP_193114445.1">
    <property type="nucleotide sequence ID" value="NZ_CP041165.1"/>
</dbReference>
<dbReference type="SUPFAM" id="SSF52821">
    <property type="entry name" value="Rhodanese/Cell cycle control phosphatase"/>
    <property type="match status" value="1"/>
</dbReference>